<evidence type="ECO:0000259" key="1">
    <source>
        <dbReference type="PROSITE" id="PS50943"/>
    </source>
</evidence>
<dbReference type="CDD" id="cd00093">
    <property type="entry name" value="HTH_XRE"/>
    <property type="match status" value="1"/>
</dbReference>
<keyword evidence="3" id="KW-1185">Reference proteome</keyword>
<dbReference type="GO" id="GO:0003677">
    <property type="term" value="F:DNA binding"/>
    <property type="evidence" value="ECO:0007669"/>
    <property type="project" value="InterPro"/>
</dbReference>
<dbReference type="PANTHER" id="PTHR35010:SF2">
    <property type="entry name" value="BLL4672 PROTEIN"/>
    <property type="match status" value="1"/>
</dbReference>
<protein>
    <submittedName>
        <fullName evidence="2">Transcriptional regulator with XRE-family HTH domain</fullName>
    </submittedName>
</protein>
<dbReference type="Pfam" id="PF17765">
    <property type="entry name" value="MLTR_LBD"/>
    <property type="match status" value="1"/>
</dbReference>
<accession>A0AAE3VUP0</accession>
<evidence type="ECO:0000313" key="3">
    <source>
        <dbReference type="Proteomes" id="UP001240236"/>
    </source>
</evidence>
<dbReference type="InterPro" id="IPR041413">
    <property type="entry name" value="MLTR_LBD"/>
</dbReference>
<gene>
    <name evidence="2" type="ORF">J2S42_000668</name>
</gene>
<dbReference type="AlphaFoldDB" id="A0AAE3VUP0"/>
<dbReference type="InterPro" id="IPR001387">
    <property type="entry name" value="Cro/C1-type_HTH"/>
</dbReference>
<comment type="caution">
    <text evidence="2">The sequence shown here is derived from an EMBL/GenBank/DDBJ whole genome shotgun (WGS) entry which is preliminary data.</text>
</comment>
<dbReference type="InterPro" id="IPR010982">
    <property type="entry name" value="Lambda_DNA-bd_dom_sf"/>
</dbReference>
<dbReference type="Gene3D" id="3.30.450.180">
    <property type="match status" value="1"/>
</dbReference>
<dbReference type="Proteomes" id="UP001240236">
    <property type="component" value="Unassembled WGS sequence"/>
</dbReference>
<dbReference type="Pfam" id="PF13560">
    <property type="entry name" value="HTH_31"/>
    <property type="match status" value="1"/>
</dbReference>
<proteinExistence type="predicted"/>
<dbReference type="PANTHER" id="PTHR35010">
    <property type="entry name" value="BLL4672 PROTEIN-RELATED"/>
    <property type="match status" value="1"/>
</dbReference>
<feature type="domain" description="HTH cro/C1-type" evidence="1">
    <location>
        <begin position="115"/>
        <end position="162"/>
    </location>
</feature>
<organism evidence="2 3">
    <name type="scientific">Catenuloplanes indicus</name>
    <dbReference type="NCBI Taxonomy" id="137267"/>
    <lineage>
        <taxon>Bacteria</taxon>
        <taxon>Bacillati</taxon>
        <taxon>Actinomycetota</taxon>
        <taxon>Actinomycetes</taxon>
        <taxon>Micromonosporales</taxon>
        <taxon>Micromonosporaceae</taxon>
        <taxon>Catenuloplanes</taxon>
    </lineage>
</organism>
<evidence type="ECO:0000313" key="2">
    <source>
        <dbReference type="EMBL" id="MDQ0363999.1"/>
    </source>
</evidence>
<dbReference type="PROSITE" id="PS50943">
    <property type="entry name" value="HTH_CROC1"/>
    <property type="match status" value="1"/>
</dbReference>
<reference evidence="2 3" key="1">
    <citation type="submission" date="2023-07" db="EMBL/GenBank/DDBJ databases">
        <title>Sequencing the genomes of 1000 actinobacteria strains.</title>
        <authorList>
            <person name="Klenk H.-P."/>
        </authorList>
    </citation>
    <scope>NUCLEOTIDE SEQUENCE [LARGE SCALE GENOMIC DNA]</scope>
    <source>
        <strain evidence="2 3">DSM 44709</strain>
    </source>
</reference>
<dbReference type="SMART" id="SM00530">
    <property type="entry name" value="HTH_XRE"/>
    <property type="match status" value="1"/>
</dbReference>
<name>A0AAE3VUP0_9ACTN</name>
<dbReference type="SUPFAM" id="SSF47413">
    <property type="entry name" value="lambda repressor-like DNA-binding domains"/>
    <property type="match status" value="1"/>
</dbReference>
<dbReference type="Gene3D" id="1.10.260.40">
    <property type="entry name" value="lambda repressor-like DNA-binding domains"/>
    <property type="match status" value="1"/>
</dbReference>
<sequence>MTTIRPGVSISATRPAISRCGASTLTANVRSRPSGVACVADSSETPAFDAMPCSGGTVPSAISCRTVAAADRTASGRCPMMVRMNELGDALRGWRGRLAPDEVGLAHHTPRRVSGLRRIELASLAGISVEYVIQLEQGRARTPSAQVCSALARALRLSGDEHAHLLRLAGHATGPDHIPRLIPDSVRRLADQLAGNPIAVFDAAWHLLHWNPLFAATFGDPTRFGADSRNAAVWQFEDEPTRLRHTEAERDAFEASLVADLRVTAGRYPHDPEIPALLARLRRSPRFRRLWETRSVGSIQSGIKIVDHPAAGEIPLDSDVLTAEGSGLRILVYSPRPGTAARSRLDLLAAIGTQTLNPSRPS</sequence>
<dbReference type="EMBL" id="JAUSUZ010000001">
    <property type="protein sequence ID" value="MDQ0363999.1"/>
    <property type="molecule type" value="Genomic_DNA"/>
</dbReference>
<dbReference type="RefSeq" id="WP_307235062.1">
    <property type="nucleotide sequence ID" value="NZ_JAUSUZ010000001.1"/>
</dbReference>